<name>D2ZSK1_NEIM2</name>
<gene>
    <name evidence="1" type="ORF">NEIMUCOT_03583</name>
</gene>
<dbReference type="Proteomes" id="UP000003344">
    <property type="component" value="Unassembled WGS sequence"/>
</dbReference>
<reference evidence="1 2" key="1">
    <citation type="submission" date="2009-10" db="EMBL/GenBank/DDBJ databases">
        <authorList>
            <person name="Weinstock G."/>
            <person name="Sodergren E."/>
            <person name="Clifton S."/>
            <person name="Fulton L."/>
            <person name="Fulton B."/>
            <person name="Courtney L."/>
            <person name="Fronick C."/>
            <person name="Harrison M."/>
            <person name="Strong C."/>
            <person name="Farmer C."/>
            <person name="Delahaunty K."/>
            <person name="Markovic C."/>
            <person name="Hall O."/>
            <person name="Minx P."/>
            <person name="Tomlinson C."/>
            <person name="Mitreva M."/>
            <person name="Nelson J."/>
            <person name="Hou S."/>
            <person name="Wollam A."/>
            <person name="Pepin K.H."/>
            <person name="Johnson M."/>
            <person name="Bhonagiri V."/>
            <person name="Nash W.E."/>
            <person name="Warren W."/>
            <person name="Chinwalla A."/>
            <person name="Mardis E.R."/>
            <person name="Wilson R.K."/>
        </authorList>
    </citation>
    <scope>NUCLEOTIDE SEQUENCE [LARGE SCALE GENOMIC DNA]</scope>
    <source>
        <strain evidence="2">ATCC 25996 / DSM 4631 / NCTC 10774 / M26</strain>
    </source>
</reference>
<dbReference type="AlphaFoldDB" id="D2ZSK1"/>
<evidence type="ECO:0000313" key="1">
    <source>
        <dbReference type="EMBL" id="EFC89784.1"/>
    </source>
</evidence>
<evidence type="ECO:0000313" key="2">
    <source>
        <dbReference type="Proteomes" id="UP000003344"/>
    </source>
</evidence>
<accession>D2ZSK1</accession>
<dbReference type="EMBL" id="ACDX02000001">
    <property type="protein sequence ID" value="EFC89784.1"/>
    <property type="molecule type" value="Genomic_DNA"/>
</dbReference>
<organism evidence="1 2">
    <name type="scientific">Neisseria mucosa (strain ATCC 25996 / DSM 4631 / NCTC 10774 / M26)</name>
    <dbReference type="NCBI Taxonomy" id="546266"/>
    <lineage>
        <taxon>Bacteria</taxon>
        <taxon>Pseudomonadati</taxon>
        <taxon>Pseudomonadota</taxon>
        <taxon>Betaproteobacteria</taxon>
        <taxon>Neisseriales</taxon>
        <taxon>Neisseriaceae</taxon>
        <taxon>Neisseria</taxon>
    </lineage>
</organism>
<comment type="caution">
    <text evidence="1">The sequence shown here is derived from an EMBL/GenBank/DDBJ whole genome shotgun (WGS) entry which is preliminary data.</text>
</comment>
<proteinExistence type="predicted"/>
<sequence length="42" mass="4644">MESAGLLVNPCLKSTKGRLKIGFQTTFLLYNPIILTNPPKKP</sequence>
<protein>
    <submittedName>
        <fullName evidence="1">Uncharacterized protein</fullName>
    </submittedName>
</protein>